<dbReference type="AlphaFoldDB" id="A0A9W9RRQ3"/>
<dbReference type="GeneID" id="81442776"/>
<dbReference type="RefSeq" id="XP_056552597.1">
    <property type="nucleotide sequence ID" value="XM_056703597.1"/>
</dbReference>
<dbReference type="Proteomes" id="UP001147782">
    <property type="component" value="Unassembled WGS sequence"/>
</dbReference>
<evidence type="ECO:0000313" key="3">
    <source>
        <dbReference type="Proteomes" id="UP001147782"/>
    </source>
</evidence>
<accession>A0A9W9RRQ3</accession>
<comment type="caution">
    <text evidence="2">The sequence shown here is derived from an EMBL/GenBank/DDBJ whole genome shotgun (WGS) entry which is preliminary data.</text>
</comment>
<evidence type="ECO:0000313" key="2">
    <source>
        <dbReference type="EMBL" id="KAJ5364971.1"/>
    </source>
</evidence>
<keyword evidence="3" id="KW-1185">Reference proteome</keyword>
<reference evidence="2" key="2">
    <citation type="journal article" date="2023" name="IMA Fungus">
        <title>Comparative genomic study of the Penicillium genus elucidates a diverse pangenome and 15 lateral gene transfer events.</title>
        <authorList>
            <person name="Petersen C."/>
            <person name="Sorensen T."/>
            <person name="Nielsen M.R."/>
            <person name="Sondergaard T.E."/>
            <person name="Sorensen J.L."/>
            <person name="Fitzpatrick D.A."/>
            <person name="Frisvad J.C."/>
            <person name="Nielsen K.L."/>
        </authorList>
    </citation>
    <scope>NUCLEOTIDE SEQUENCE</scope>
    <source>
        <strain evidence="2">IBT 29864</strain>
    </source>
</reference>
<dbReference type="OrthoDB" id="4216327at2759"/>
<organism evidence="2 3">
    <name type="scientific">Penicillium cataractarum</name>
    <dbReference type="NCBI Taxonomy" id="2100454"/>
    <lineage>
        <taxon>Eukaryota</taxon>
        <taxon>Fungi</taxon>
        <taxon>Dikarya</taxon>
        <taxon>Ascomycota</taxon>
        <taxon>Pezizomycotina</taxon>
        <taxon>Eurotiomycetes</taxon>
        <taxon>Eurotiomycetidae</taxon>
        <taxon>Eurotiales</taxon>
        <taxon>Aspergillaceae</taxon>
        <taxon>Penicillium</taxon>
    </lineage>
</organism>
<protein>
    <submittedName>
        <fullName evidence="2">Uncharacterized protein</fullName>
    </submittedName>
</protein>
<sequence>MCSTSSSGGGSCQYQKDCTTSSSKTVHGTITLTDNVQLKRQKDGGSGGFKDCWDATEADGRVLEG</sequence>
<feature type="compositionally biased region" description="Polar residues" evidence="1">
    <location>
        <begin position="12"/>
        <end position="24"/>
    </location>
</feature>
<dbReference type="EMBL" id="JAPZBS010000008">
    <property type="protein sequence ID" value="KAJ5364971.1"/>
    <property type="molecule type" value="Genomic_DNA"/>
</dbReference>
<evidence type="ECO:0000256" key="1">
    <source>
        <dbReference type="SAM" id="MobiDB-lite"/>
    </source>
</evidence>
<feature type="region of interest" description="Disordered" evidence="1">
    <location>
        <begin position="1"/>
        <end position="24"/>
    </location>
</feature>
<gene>
    <name evidence="2" type="ORF">N7496_010684</name>
</gene>
<name>A0A9W9RRQ3_9EURO</name>
<reference evidence="2" key="1">
    <citation type="submission" date="2022-11" db="EMBL/GenBank/DDBJ databases">
        <authorList>
            <person name="Petersen C."/>
        </authorList>
    </citation>
    <scope>NUCLEOTIDE SEQUENCE</scope>
    <source>
        <strain evidence="2">IBT 29864</strain>
    </source>
</reference>
<proteinExistence type="predicted"/>